<comment type="similarity">
    <text evidence="1">Belongs to the short-chain dehydrogenases/reductases (SDR) family.</text>
</comment>
<accession>A0A074XYN5</accession>
<reference evidence="4 5" key="1">
    <citation type="journal article" date="2014" name="BMC Genomics">
        <title>Genome sequencing of four Aureobasidium pullulans varieties: biotechnological potential, stress tolerance, and description of new species.</title>
        <authorList>
            <person name="Gostin Ar C."/>
            <person name="Ohm R.A."/>
            <person name="Kogej T."/>
            <person name="Sonjak S."/>
            <person name="Turk M."/>
            <person name="Zajc J."/>
            <person name="Zalar P."/>
            <person name="Grube M."/>
            <person name="Sun H."/>
            <person name="Han J."/>
            <person name="Sharma A."/>
            <person name="Chiniquy J."/>
            <person name="Ngan C.Y."/>
            <person name="Lipzen A."/>
            <person name="Barry K."/>
            <person name="Grigoriev I.V."/>
            <person name="Gunde-Cimerman N."/>
        </authorList>
    </citation>
    <scope>NUCLEOTIDE SEQUENCE [LARGE SCALE GENOMIC DNA]</scope>
    <source>
        <strain evidence="4 5">EXF-150</strain>
    </source>
</reference>
<dbReference type="InterPro" id="IPR020904">
    <property type="entry name" value="Sc_DH/Rdtase_CS"/>
</dbReference>
<dbReference type="PANTHER" id="PTHR43180:SF33">
    <property type="entry name" value="15-HYDROXYPROSTAGLANDIN DEHYDROGENASE [NAD(+)]-LIKE"/>
    <property type="match status" value="1"/>
</dbReference>
<sequence>MAPAAPVALITGGSSGIGLALTKHLLSQSWHVFIADINPPPASELADFPPSTHHFHITDVSSWGAQSSAFATCFSHFGRLDFCALNAGIDDRDDIFNSTSNELDLPPTKPNMKTFEVNLFGPYYGVKLAAHYMALNPPLMGKGEGKGGRIVITASDAGLWALPAVPQYTATKHAVVGLVRSLAPSAAQVGISINAAAPALTPSNLAPPGLLESYPKEALTKMETLLRAFDALGRFDEVEGEGWGGEEPNGQIVEGRGEDIYYKGEMARTAGKEVPKRKFSCLIIMKSDIDVLQTSRRSGRIRTKSVTRNSQCRIRIEKGRLRARNGEKTNAEQLANCIIACFEYISCNLETDKSQRSVAAF</sequence>
<dbReference type="GO" id="GO:0016491">
    <property type="term" value="F:oxidoreductase activity"/>
    <property type="evidence" value="ECO:0007669"/>
    <property type="project" value="UniProtKB-KW"/>
</dbReference>
<evidence type="ECO:0000256" key="2">
    <source>
        <dbReference type="ARBA" id="ARBA00022857"/>
    </source>
</evidence>
<evidence type="ECO:0000256" key="3">
    <source>
        <dbReference type="ARBA" id="ARBA00023002"/>
    </source>
</evidence>
<dbReference type="InterPro" id="IPR036291">
    <property type="entry name" value="NAD(P)-bd_dom_sf"/>
</dbReference>
<dbReference type="Gene3D" id="3.40.50.720">
    <property type="entry name" value="NAD(P)-binding Rossmann-like Domain"/>
    <property type="match status" value="1"/>
</dbReference>
<evidence type="ECO:0000256" key="1">
    <source>
        <dbReference type="ARBA" id="ARBA00006484"/>
    </source>
</evidence>
<dbReference type="HOGENOM" id="CLU_010194_13_0_1"/>
<dbReference type="PANTHER" id="PTHR43180">
    <property type="entry name" value="3-OXOACYL-(ACYL-CARRIER-PROTEIN) REDUCTASE (AFU_ORTHOLOGUE AFUA_6G11210)"/>
    <property type="match status" value="1"/>
</dbReference>
<dbReference type="Proteomes" id="UP000030706">
    <property type="component" value="Unassembled WGS sequence"/>
</dbReference>
<dbReference type="PRINTS" id="PR00081">
    <property type="entry name" value="GDHRDH"/>
</dbReference>
<dbReference type="InterPro" id="IPR002347">
    <property type="entry name" value="SDR_fam"/>
</dbReference>
<dbReference type="OrthoDB" id="5371740at2759"/>
<dbReference type="Pfam" id="PF00106">
    <property type="entry name" value="adh_short"/>
    <property type="match status" value="1"/>
</dbReference>
<organism evidence="4 5">
    <name type="scientific">Aureobasidium pullulans EXF-150</name>
    <dbReference type="NCBI Taxonomy" id="1043002"/>
    <lineage>
        <taxon>Eukaryota</taxon>
        <taxon>Fungi</taxon>
        <taxon>Dikarya</taxon>
        <taxon>Ascomycota</taxon>
        <taxon>Pezizomycotina</taxon>
        <taxon>Dothideomycetes</taxon>
        <taxon>Dothideomycetidae</taxon>
        <taxon>Dothideales</taxon>
        <taxon>Saccotheciaceae</taxon>
        <taxon>Aureobasidium</taxon>
    </lineage>
</organism>
<evidence type="ECO:0000313" key="5">
    <source>
        <dbReference type="Proteomes" id="UP000030706"/>
    </source>
</evidence>
<keyword evidence="5" id="KW-1185">Reference proteome</keyword>
<evidence type="ECO:0000313" key="4">
    <source>
        <dbReference type="EMBL" id="KEQ87072.1"/>
    </source>
</evidence>
<dbReference type="PROSITE" id="PS00061">
    <property type="entry name" value="ADH_SHORT"/>
    <property type="match status" value="1"/>
</dbReference>
<keyword evidence="2" id="KW-0521">NADP</keyword>
<protein>
    <submittedName>
        <fullName evidence="4">NAD(P)-binding protein</fullName>
    </submittedName>
</protein>
<proteinExistence type="inferred from homology"/>
<dbReference type="STRING" id="1043002.A0A074XYN5"/>
<dbReference type="EMBL" id="KL584977">
    <property type="protein sequence ID" value="KEQ87072.1"/>
    <property type="molecule type" value="Genomic_DNA"/>
</dbReference>
<dbReference type="SUPFAM" id="SSF51735">
    <property type="entry name" value="NAD(P)-binding Rossmann-fold domains"/>
    <property type="match status" value="1"/>
</dbReference>
<name>A0A074XYN5_AURPU</name>
<keyword evidence="3" id="KW-0560">Oxidoreductase</keyword>
<gene>
    <name evidence="4" type="ORF">M438DRAFT_388924</name>
</gene>
<dbReference type="RefSeq" id="XP_029763259.1">
    <property type="nucleotide sequence ID" value="XM_029909025.1"/>
</dbReference>
<dbReference type="GeneID" id="40751331"/>
<dbReference type="AlphaFoldDB" id="A0A074XYN5"/>